<dbReference type="EMBL" id="QJJK01000004">
    <property type="protein sequence ID" value="PXW60197.1"/>
    <property type="molecule type" value="Genomic_DNA"/>
</dbReference>
<dbReference type="PIRSF" id="PIRSF006470">
    <property type="entry name" value="DctB"/>
    <property type="match status" value="1"/>
</dbReference>
<accession>A0A2V3U8R5</accession>
<dbReference type="PANTHER" id="PTHR33376:SF3">
    <property type="entry name" value="C4-DICARBOXYLATE-BINDING PROTEIN"/>
    <property type="match status" value="1"/>
</dbReference>
<dbReference type="GO" id="GO:0030288">
    <property type="term" value="C:outer membrane-bounded periplasmic space"/>
    <property type="evidence" value="ECO:0007669"/>
    <property type="project" value="InterPro"/>
</dbReference>
<proteinExistence type="predicted"/>
<feature type="chain" id="PRO_5016090657" evidence="2">
    <location>
        <begin position="23"/>
        <end position="327"/>
    </location>
</feature>
<dbReference type="Pfam" id="PF03480">
    <property type="entry name" value="DctP"/>
    <property type="match status" value="1"/>
</dbReference>
<gene>
    <name evidence="3" type="ORF">C7450_104249</name>
</gene>
<dbReference type="AlphaFoldDB" id="A0A2V3U8R5"/>
<organism evidence="3 4">
    <name type="scientific">Chelatococcus asaccharovorans</name>
    <dbReference type="NCBI Taxonomy" id="28210"/>
    <lineage>
        <taxon>Bacteria</taxon>
        <taxon>Pseudomonadati</taxon>
        <taxon>Pseudomonadota</taxon>
        <taxon>Alphaproteobacteria</taxon>
        <taxon>Hyphomicrobiales</taxon>
        <taxon>Chelatococcaceae</taxon>
        <taxon>Chelatococcus</taxon>
    </lineage>
</organism>
<dbReference type="Gene3D" id="3.40.190.170">
    <property type="entry name" value="Bacterial extracellular solute-binding protein, family 7"/>
    <property type="match status" value="1"/>
</dbReference>
<keyword evidence="1 2" id="KW-0732">Signal</keyword>
<keyword evidence="4" id="KW-1185">Reference proteome</keyword>
<evidence type="ECO:0000313" key="4">
    <source>
        <dbReference type="Proteomes" id="UP000248021"/>
    </source>
</evidence>
<dbReference type="NCBIfam" id="TIGR00787">
    <property type="entry name" value="dctP"/>
    <property type="match status" value="1"/>
</dbReference>
<dbReference type="GO" id="GO:0055085">
    <property type="term" value="P:transmembrane transport"/>
    <property type="evidence" value="ECO:0007669"/>
    <property type="project" value="InterPro"/>
</dbReference>
<sequence>MSIKVLLSAIGISVALVGAAAAQDFKLRFATSVANTEEASYKEMQALAARVKERSKGRLEMQLFPAEQLGAQKKVNEMISSGANMMNMTDYGQLGQFVPDAGVLAGPYIFGSLAEADKLFASPVFKDVSDKLEQKGIKIIMANGLFGARHMLSDKPIRKPDDLKGLTVRVPPSPIMVETFKDFGARPTEIPWGEVYNALQSNVVNAAEAPFGAIWGSKLQEVRKVVSKTNHQLMFTAWVTSTGFFDKLPADLQAILIEEGKVSAKNLTKATLEQDDQFAKMLEKAGVTLVTDIDVAAFQKASAGVYEKLPNLTPGFVAKARAAMGAN</sequence>
<dbReference type="InterPro" id="IPR018389">
    <property type="entry name" value="DctP_fam"/>
</dbReference>
<keyword evidence="3" id="KW-0675">Receptor</keyword>
<name>A0A2V3U8R5_9HYPH</name>
<protein>
    <submittedName>
        <fullName evidence="3">Tripartite ATP-independent transporter DctP family solute receptor</fullName>
    </submittedName>
</protein>
<comment type="caution">
    <text evidence="3">The sequence shown here is derived from an EMBL/GenBank/DDBJ whole genome shotgun (WGS) entry which is preliminary data.</text>
</comment>
<evidence type="ECO:0000256" key="1">
    <source>
        <dbReference type="ARBA" id="ARBA00022729"/>
    </source>
</evidence>
<reference evidence="3 4" key="1">
    <citation type="submission" date="2018-05" db="EMBL/GenBank/DDBJ databases">
        <title>Genomic Encyclopedia of Type Strains, Phase IV (KMG-IV): sequencing the most valuable type-strain genomes for metagenomic binning, comparative biology and taxonomic classification.</title>
        <authorList>
            <person name="Goeker M."/>
        </authorList>
    </citation>
    <scope>NUCLEOTIDE SEQUENCE [LARGE SCALE GENOMIC DNA]</scope>
    <source>
        <strain evidence="3 4">DSM 6462</strain>
    </source>
</reference>
<dbReference type="PANTHER" id="PTHR33376">
    <property type="match status" value="1"/>
</dbReference>
<dbReference type="InterPro" id="IPR004682">
    <property type="entry name" value="TRAP_DctP"/>
</dbReference>
<evidence type="ECO:0000256" key="2">
    <source>
        <dbReference type="SAM" id="SignalP"/>
    </source>
</evidence>
<evidence type="ECO:0000313" key="3">
    <source>
        <dbReference type="EMBL" id="PXW60197.1"/>
    </source>
</evidence>
<dbReference type="CDD" id="cd13669">
    <property type="entry name" value="PBP2_TRAP_TM0322_like"/>
    <property type="match status" value="1"/>
</dbReference>
<dbReference type="InterPro" id="IPR038404">
    <property type="entry name" value="TRAP_DctP_sf"/>
</dbReference>
<feature type="signal peptide" evidence="2">
    <location>
        <begin position="1"/>
        <end position="22"/>
    </location>
</feature>
<dbReference type="NCBIfam" id="NF037995">
    <property type="entry name" value="TRAP_S1"/>
    <property type="match status" value="1"/>
</dbReference>
<dbReference type="RefSeq" id="WP_245449620.1">
    <property type="nucleotide sequence ID" value="NZ_JAHBRY010000001.1"/>
</dbReference>
<dbReference type="Proteomes" id="UP000248021">
    <property type="component" value="Unassembled WGS sequence"/>
</dbReference>